<dbReference type="EMBL" id="JAGPXC010000003">
    <property type="protein sequence ID" value="KAH6655493.1"/>
    <property type="molecule type" value="Genomic_DNA"/>
</dbReference>
<evidence type="ECO:0000259" key="14">
    <source>
        <dbReference type="Pfam" id="PF04101"/>
    </source>
</evidence>
<evidence type="ECO:0000256" key="10">
    <source>
        <dbReference type="ARBA" id="ARBA00032061"/>
    </source>
</evidence>
<evidence type="ECO:0000256" key="1">
    <source>
        <dbReference type="ARBA" id="ARBA00004240"/>
    </source>
</evidence>
<dbReference type="OrthoDB" id="20273at2759"/>
<accession>A0A9P8ZYX8</accession>
<evidence type="ECO:0000256" key="7">
    <source>
        <dbReference type="ARBA" id="ARBA00022679"/>
    </source>
</evidence>
<feature type="compositionally biased region" description="Acidic residues" evidence="13">
    <location>
        <begin position="283"/>
        <end position="292"/>
    </location>
</feature>
<evidence type="ECO:0000256" key="11">
    <source>
        <dbReference type="ARBA" id="ARBA00048184"/>
    </source>
</evidence>
<dbReference type="GO" id="GO:0005783">
    <property type="term" value="C:endoplasmic reticulum"/>
    <property type="evidence" value="ECO:0007669"/>
    <property type="project" value="UniProtKB-SubCell"/>
</dbReference>
<dbReference type="GO" id="GO:0006488">
    <property type="term" value="P:dolichol-linked oligosaccharide biosynthetic process"/>
    <property type="evidence" value="ECO:0007669"/>
    <property type="project" value="InterPro"/>
</dbReference>
<evidence type="ECO:0000256" key="2">
    <source>
        <dbReference type="ARBA" id="ARBA00006962"/>
    </source>
</evidence>
<organism evidence="15 16">
    <name type="scientific">Truncatella angustata</name>
    <dbReference type="NCBI Taxonomy" id="152316"/>
    <lineage>
        <taxon>Eukaryota</taxon>
        <taxon>Fungi</taxon>
        <taxon>Dikarya</taxon>
        <taxon>Ascomycota</taxon>
        <taxon>Pezizomycotina</taxon>
        <taxon>Sordariomycetes</taxon>
        <taxon>Xylariomycetidae</taxon>
        <taxon>Amphisphaeriales</taxon>
        <taxon>Sporocadaceae</taxon>
        <taxon>Truncatella</taxon>
    </lineage>
</organism>
<comment type="catalytic activity">
    <reaction evidence="11">
        <text>an N-acetyl-alpha-D-glucosaminyl-diphospho-di-trans,poly-cis-dolichol + UDP-N-acetyl-alpha-D-glucosamine = an N,N'-diacetylchitobiosyl-diphospho-di-trans,poly-cis-dolichol + UDP + H(+)</text>
        <dbReference type="Rhea" id="RHEA:23380"/>
        <dbReference type="Rhea" id="RHEA-COMP:19507"/>
        <dbReference type="Rhea" id="RHEA-COMP:19510"/>
        <dbReference type="ChEBI" id="CHEBI:15378"/>
        <dbReference type="ChEBI" id="CHEBI:57269"/>
        <dbReference type="ChEBI" id="CHEBI:57705"/>
        <dbReference type="ChEBI" id="CHEBI:58223"/>
        <dbReference type="ChEBI" id="CHEBI:58427"/>
        <dbReference type="EC" id="2.4.1.141"/>
    </reaction>
</comment>
<comment type="subunit">
    <text evidence="3 12">Heterodimer with ALG14 to form a functional enzyme.</text>
</comment>
<evidence type="ECO:0000256" key="5">
    <source>
        <dbReference type="ARBA" id="ARBA00017468"/>
    </source>
</evidence>
<comment type="function">
    <text evidence="9 12">Involved in protein N-glycosylation. Essential for the second step of the dolichol-linked oligosaccharide pathway.</text>
</comment>
<sequence length="300" mass="34313">MADPAVAAAEPAHLQPYRTMFVTIGSIASFKDLVEEVVSDKFLETLAELKFNRLIVQCGPDLELFERLRPQKGFDSHWIDISGFAYTDDMKSHLLKCAPSNGGLFSEKRGRGIIMAHAGAGTILEALTVDARVIVVPNTSLMDNHQLELAEELDKQGYLIQGHLGQLHADVEKMEKFEPVNWPPKRPKDSRFGHVGDIINWMLPAKDITEAPEEEVRQMPLEEQMWYDMYANQPFPDGDPRHEFLNGLITKKKTEMFGEWRANWYAKRKIADRLSKEKQKGEEEQEQEEVVDEEAKNPRH</sequence>
<evidence type="ECO:0000256" key="6">
    <source>
        <dbReference type="ARBA" id="ARBA00022676"/>
    </source>
</evidence>
<dbReference type="InterPro" id="IPR007235">
    <property type="entry name" value="Glyco_trans_28_C"/>
</dbReference>
<feature type="domain" description="Glycosyl transferase family 28 C-terminal" evidence="14">
    <location>
        <begin position="113"/>
        <end position="177"/>
    </location>
</feature>
<evidence type="ECO:0000256" key="12">
    <source>
        <dbReference type="RuleBase" id="RU362128"/>
    </source>
</evidence>
<evidence type="ECO:0000256" key="13">
    <source>
        <dbReference type="SAM" id="MobiDB-lite"/>
    </source>
</evidence>
<comment type="similarity">
    <text evidence="2 12">Belongs to the glycosyltransferase 28 family.</text>
</comment>
<dbReference type="PANTHER" id="PTHR12867">
    <property type="entry name" value="GLYCOSYL TRANSFERASE-RELATED"/>
    <property type="match status" value="1"/>
</dbReference>
<dbReference type="Pfam" id="PF04101">
    <property type="entry name" value="Glyco_tran_28_C"/>
    <property type="match status" value="1"/>
</dbReference>
<evidence type="ECO:0000256" key="3">
    <source>
        <dbReference type="ARBA" id="ARBA00011198"/>
    </source>
</evidence>
<reference evidence="15" key="1">
    <citation type="journal article" date="2021" name="Nat. Commun.">
        <title>Genetic determinants of endophytism in the Arabidopsis root mycobiome.</title>
        <authorList>
            <person name="Mesny F."/>
            <person name="Miyauchi S."/>
            <person name="Thiergart T."/>
            <person name="Pickel B."/>
            <person name="Atanasova L."/>
            <person name="Karlsson M."/>
            <person name="Huettel B."/>
            <person name="Barry K.W."/>
            <person name="Haridas S."/>
            <person name="Chen C."/>
            <person name="Bauer D."/>
            <person name="Andreopoulos W."/>
            <person name="Pangilinan J."/>
            <person name="LaButti K."/>
            <person name="Riley R."/>
            <person name="Lipzen A."/>
            <person name="Clum A."/>
            <person name="Drula E."/>
            <person name="Henrissat B."/>
            <person name="Kohler A."/>
            <person name="Grigoriev I.V."/>
            <person name="Martin F.M."/>
            <person name="Hacquard S."/>
        </authorList>
    </citation>
    <scope>NUCLEOTIDE SEQUENCE</scope>
    <source>
        <strain evidence="15">MPI-SDFR-AT-0073</strain>
    </source>
</reference>
<evidence type="ECO:0000256" key="4">
    <source>
        <dbReference type="ARBA" id="ARBA00012614"/>
    </source>
</evidence>
<keyword evidence="7 12" id="KW-0808">Transferase</keyword>
<dbReference type="AlphaFoldDB" id="A0A9P8ZYX8"/>
<keyword evidence="8 12" id="KW-0256">Endoplasmic reticulum</keyword>
<gene>
    <name evidence="12" type="primary">ALG13</name>
    <name evidence="15" type="ORF">BKA67DRAFT_560855</name>
</gene>
<dbReference type="EC" id="2.4.1.141" evidence="4 12"/>
<dbReference type="PANTHER" id="PTHR12867:SF6">
    <property type="entry name" value="N-ACETYLGLUCOSAMINYLDIPHOSPHODOLICHOL N-ACETYLGLUCOSAMINYLTRANSFERASE"/>
    <property type="match status" value="1"/>
</dbReference>
<name>A0A9P8ZYX8_9PEZI</name>
<evidence type="ECO:0000256" key="9">
    <source>
        <dbReference type="ARBA" id="ARBA00024804"/>
    </source>
</evidence>
<feature type="region of interest" description="Disordered" evidence="13">
    <location>
        <begin position="274"/>
        <end position="300"/>
    </location>
</feature>
<dbReference type="Proteomes" id="UP000758603">
    <property type="component" value="Unassembled WGS sequence"/>
</dbReference>
<keyword evidence="16" id="KW-1185">Reference proteome</keyword>
<keyword evidence="6 12" id="KW-0328">Glycosyltransferase</keyword>
<evidence type="ECO:0000256" key="8">
    <source>
        <dbReference type="ARBA" id="ARBA00022824"/>
    </source>
</evidence>
<dbReference type="GO" id="GO:0004577">
    <property type="term" value="F:N-acetylglucosaminyldiphosphodolichol N-acetylglucosaminyltransferase activity"/>
    <property type="evidence" value="ECO:0007669"/>
    <property type="project" value="UniProtKB-EC"/>
</dbReference>
<dbReference type="InterPro" id="IPR039042">
    <property type="entry name" value="Alg13-like"/>
</dbReference>
<proteinExistence type="inferred from homology"/>
<dbReference type="Gene3D" id="3.40.50.2000">
    <property type="entry name" value="Glycogen Phosphorylase B"/>
    <property type="match status" value="1"/>
</dbReference>
<protein>
    <recommendedName>
        <fullName evidence="5 12">UDP-N-acetylglucosamine transferase subunit ALG13</fullName>
        <ecNumber evidence="4 12">2.4.1.141</ecNumber>
    </recommendedName>
    <alternativeName>
        <fullName evidence="10 12">Asparagine-linked glycosylation protein 13</fullName>
    </alternativeName>
</protein>
<comment type="subcellular location">
    <subcellularLocation>
        <location evidence="1 12">Endoplasmic reticulum</location>
    </subcellularLocation>
</comment>
<comment type="caution">
    <text evidence="15">The sequence shown here is derived from an EMBL/GenBank/DDBJ whole genome shotgun (WGS) entry which is preliminary data.</text>
</comment>
<evidence type="ECO:0000313" key="15">
    <source>
        <dbReference type="EMBL" id="KAH6655493.1"/>
    </source>
</evidence>
<evidence type="ECO:0000313" key="16">
    <source>
        <dbReference type="Proteomes" id="UP000758603"/>
    </source>
</evidence>